<dbReference type="AlphaFoldDB" id="A0A382UXP7"/>
<name>A0A382UXP7_9ZZZZ</name>
<protein>
    <submittedName>
        <fullName evidence="1">Uncharacterized protein</fullName>
    </submittedName>
</protein>
<evidence type="ECO:0000313" key="1">
    <source>
        <dbReference type="EMBL" id="SVD38458.1"/>
    </source>
</evidence>
<reference evidence="1" key="1">
    <citation type="submission" date="2018-05" db="EMBL/GenBank/DDBJ databases">
        <authorList>
            <person name="Lanie J.A."/>
            <person name="Ng W.-L."/>
            <person name="Kazmierczak K.M."/>
            <person name="Andrzejewski T.M."/>
            <person name="Davidsen T.M."/>
            <person name="Wayne K.J."/>
            <person name="Tettelin H."/>
            <person name="Glass J.I."/>
            <person name="Rusch D."/>
            <person name="Podicherti R."/>
            <person name="Tsui H.-C.T."/>
            <person name="Winkler M.E."/>
        </authorList>
    </citation>
    <scope>NUCLEOTIDE SEQUENCE</scope>
</reference>
<gene>
    <name evidence="1" type="ORF">METZ01_LOCUS391312</name>
</gene>
<organism evidence="1">
    <name type="scientific">marine metagenome</name>
    <dbReference type="NCBI Taxonomy" id="408172"/>
    <lineage>
        <taxon>unclassified sequences</taxon>
        <taxon>metagenomes</taxon>
        <taxon>ecological metagenomes</taxon>
    </lineage>
</organism>
<proteinExistence type="predicted"/>
<dbReference type="EMBL" id="UINC01147252">
    <property type="protein sequence ID" value="SVD38458.1"/>
    <property type="molecule type" value="Genomic_DNA"/>
</dbReference>
<sequence>MTKKYWWLIVAVHCQLQRLGALEQQIRAPRGRVPTGPI</sequence>
<accession>A0A382UXP7</accession>